<sequence>MQLVKRLDLSRLLASRPHAEAEVDDHRVFRNRVFNDDPPAVIAGIRNRISLPIVAPQVHHDAGNGLSCAGGLPLSCSSHRPASAGRDPDRVNGPQLTTTNILVQVVQFTCEKVGICLHVKFNILRFRAGHVAMTTNFQSKWERQHINHTENPAVIRDAKNTNRNEGTYFEDEVETKAARQLKVHRSPTCLGLTREGQLHHRESWRRTWKIAAHISTALLTMRSQVRVQEKVFCLATNGSSRRIDIIAYSQTTKKGYIIDTTIRIETGSSQPEDVNQEKINIYLPTVDYFKAKYQLEDIEVIGLLIGARGVIPKCRGRSPRWMDGPVSSARMEDDRKKDQTEDQKRSDSARKTEEITVKLEIAWSINNEEVYQTEITSLESRGRDFVFTEKLQRTLLPAYAMEKPAGLDNVQQLDLENVLNILRNGKN</sequence>
<organism evidence="2 3">
    <name type="scientific">Periplaneta americana</name>
    <name type="common">American cockroach</name>
    <name type="synonym">Blatta americana</name>
    <dbReference type="NCBI Taxonomy" id="6978"/>
    <lineage>
        <taxon>Eukaryota</taxon>
        <taxon>Metazoa</taxon>
        <taxon>Ecdysozoa</taxon>
        <taxon>Arthropoda</taxon>
        <taxon>Hexapoda</taxon>
        <taxon>Insecta</taxon>
        <taxon>Pterygota</taxon>
        <taxon>Neoptera</taxon>
        <taxon>Polyneoptera</taxon>
        <taxon>Dictyoptera</taxon>
        <taxon>Blattodea</taxon>
        <taxon>Blattoidea</taxon>
        <taxon>Blattidae</taxon>
        <taxon>Blattinae</taxon>
        <taxon>Periplaneta</taxon>
    </lineage>
</organism>
<dbReference type="Proteomes" id="UP001148838">
    <property type="component" value="Unassembled WGS sequence"/>
</dbReference>
<comment type="caution">
    <text evidence="2">The sequence shown here is derived from an EMBL/GenBank/DDBJ whole genome shotgun (WGS) entry which is preliminary data.</text>
</comment>
<evidence type="ECO:0000313" key="2">
    <source>
        <dbReference type="EMBL" id="KAJ4429474.1"/>
    </source>
</evidence>
<accession>A0ABQ8S610</accession>
<gene>
    <name evidence="2" type="ORF">ANN_21643</name>
</gene>
<proteinExistence type="predicted"/>
<evidence type="ECO:0000313" key="3">
    <source>
        <dbReference type="Proteomes" id="UP001148838"/>
    </source>
</evidence>
<dbReference type="EMBL" id="JAJSOF020000033">
    <property type="protein sequence ID" value="KAJ4429474.1"/>
    <property type="molecule type" value="Genomic_DNA"/>
</dbReference>
<keyword evidence="3" id="KW-1185">Reference proteome</keyword>
<reference evidence="2 3" key="1">
    <citation type="journal article" date="2022" name="Allergy">
        <title>Genome assembly and annotation of Periplaneta americana reveal a comprehensive cockroach allergen profile.</title>
        <authorList>
            <person name="Wang L."/>
            <person name="Xiong Q."/>
            <person name="Saelim N."/>
            <person name="Wang L."/>
            <person name="Nong W."/>
            <person name="Wan A.T."/>
            <person name="Shi M."/>
            <person name="Liu X."/>
            <person name="Cao Q."/>
            <person name="Hui J.H.L."/>
            <person name="Sookrung N."/>
            <person name="Leung T.F."/>
            <person name="Tungtrongchitr A."/>
            <person name="Tsui S.K.W."/>
        </authorList>
    </citation>
    <scope>NUCLEOTIDE SEQUENCE [LARGE SCALE GENOMIC DNA]</scope>
    <source>
        <strain evidence="2">PWHHKU_190912</strain>
    </source>
</reference>
<evidence type="ECO:0000256" key="1">
    <source>
        <dbReference type="SAM" id="MobiDB-lite"/>
    </source>
</evidence>
<name>A0ABQ8S610_PERAM</name>
<protein>
    <submittedName>
        <fullName evidence="2">Uncharacterized protein</fullName>
    </submittedName>
</protein>
<feature type="region of interest" description="Disordered" evidence="1">
    <location>
        <begin position="316"/>
        <end position="351"/>
    </location>
</feature>
<feature type="compositionally biased region" description="Basic and acidic residues" evidence="1">
    <location>
        <begin position="330"/>
        <end position="351"/>
    </location>
</feature>